<dbReference type="SUPFAM" id="SSF82185">
    <property type="entry name" value="Histone H3 K4-specific methyltransferase SET7/9 N-terminal domain"/>
    <property type="match status" value="1"/>
</dbReference>
<organism evidence="1 2">
    <name type="scientific">Gracilimonas halophila</name>
    <dbReference type="NCBI Taxonomy" id="1834464"/>
    <lineage>
        <taxon>Bacteria</taxon>
        <taxon>Pseudomonadati</taxon>
        <taxon>Balneolota</taxon>
        <taxon>Balneolia</taxon>
        <taxon>Balneolales</taxon>
        <taxon>Balneolaceae</taxon>
        <taxon>Gracilimonas</taxon>
    </lineage>
</organism>
<protein>
    <submittedName>
        <fullName evidence="1">Toxin-antitoxin system YwqK family antitoxin</fullName>
    </submittedName>
</protein>
<comment type="caution">
    <text evidence="1">The sequence shown here is derived from an EMBL/GenBank/DDBJ whole genome shotgun (WGS) entry which is preliminary data.</text>
</comment>
<sequence length="254" mass="29851">MNKVQIFLISGFILLNLMACTDTTDSEREHYYLKGYDQLVFKDSLGNPVPPSQYINSTTRTNGFRSYEIRDTSLTLVHRRSGEPYSGYIRTFHRNTYNLQGEYEDGKIFRLRYWHPNRTLGMDTDFKTKETQLWDSSGMLVASISPEETYYYFQGTQRIKEIRRDTIQSYFDMQGNLTRYTIFTDTTITFYYPDGQPRLKLPYKEGGSRDGTARRWHANGQLQAIGEYKDGQQHGTWIEYDSLGNEINREVFEP</sequence>
<keyword evidence="2" id="KW-1185">Reference proteome</keyword>
<evidence type="ECO:0000313" key="2">
    <source>
        <dbReference type="Proteomes" id="UP001597460"/>
    </source>
</evidence>
<accession>A0ABW5JF81</accession>
<dbReference type="EMBL" id="JBHULI010000003">
    <property type="protein sequence ID" value="MFD2531411.1"/>
    <property type="molecule type" value="Genomic_DNA"/>
</dbReference>
<dbReference type="Proteomes" id="UP001597460">
    <property type="component" value="Unassembled WGS sequence"/>
</dbReference>
<proteinExistence type="predicted"/>
<reference evidence="2" key="1">
    <citation type="journal article" date="2019" name="Int. J. Syst. Evol. Microbiol.">
        <title>The Global Catalogue of Microorganisms (GCM) 10K type strain sequencing project: providing services to taxonomists for standard genome sequencing and annotation.</title>
        <authorList>
            <consortium name="The Broad Institute Genomics Platform"/>
            <consortium name="The Broad Institute Genome Sequencing Center for Infectious Disease"/>
            <person name="Wu L."/>
            <person name="Ma J."/>
        </authorList>
    </citation>
    <scope>NUCLEOTIDE SEQUENCE [LARGE SCALE GENOMIC DNA]</scope>
    <source>
        <strain evidence="2">KCTC 52042</strain>
    </source>
</reference>
<evidence type="ECO:0000313" key="1">
    <source>
        <dbReference type="EMBL" id="MFD2531411.1"/>
    </source>
</evidence>
<dbReference type="Gene3D" id="3.90.930.1">
    <property type="match status" value="1"/>
</dbReference>
<name>A0ABW5JF81_9BACT</name>
<dbReference type="RefSeq" id="WP_390298412.1">
    <property type="nucleotide sequence ID" value="NZ_JBHULI010000003.1"/>
</dbReference>
<gene>
    <name evidence="1" type="ORF">ACFSVN_03015</name>
</gene>
<dbReference type="Pfam" id="PF07661">
    <property type="entry name" value="MORN_2"/>
    <property type="match status" value="2"/>
</dbReference>
<dbReference type="InterPro" id="IPR011652">
    <property type="entry name" value="MORN_2"/>
</dbReference>